<dbReference type="AlphaFoldDB" id="A0A8M1KJ22"/>
<keyword evidence="6 11" id="KW-0472">Membrane</keyword>
<keyword evidence="5 11" id="KW-1133">Transmembrane helix</keyword>
<evidence type="ECO:0000256" key="8">
    <source>
        <dbReference type="ARBA" id="ARBA00023170"/>
    </source>
</evidence>
<sequence length="177" mass="19916">MVHGVGHAVFAYFGEEIVLNCSVDSHIPPERLEEVKWRRTDQGMLVLLYQHGEVLPDSSHERYRGRAEFFTTEIPKGNFSLRLRNLRTEDKGEYICEAHSGLLLGNTTVELLSLGLSTTHQLIVVLCMIAFGLSIASLIHFIKTGTDRGVMLVHFSLVFSPNILIFVAFILWGFIEG</sequence>
<dbReference type="InterPro" id="IPR051713">
    <property type="entry name" value="T-cell_Activation_Regulation"/>
</dbReference>
<keyword evidence="3 11" id="KW-0812">Transmembrane</keyword>
<keyword evidence="9" id="KW-0325">Glycoprotein</keyword>
<keyword evidence="7" id="KW-1015">Disulfide bond</keyword>
<evidence type="ECO:0000256" key="7">
    <source>
        <dbReference type="ARBA" id="ARBA00023157"/>
    </source>
</evidence>
<dbReference type="Proteomes" id="UP000515152">
    <property type="component" value="Chromosome 6"/>
</dbReference>
<evidence type="ECO:0000256" key="11">
    <source>
        <dbReference type="SAM" id="Phobius"/>
    </source>
</evidence>
<dbReference type="GO" id="GO:0042102">
    <property type="term" value="P:positive regulation of T cell proliferation"/>
    <property type="evidence" value="ECO:0007669"/>
    <property type="project" value="TreeGrafter"/>
</dbReference>
<dbReference type="InterPro" id="IPR013106">
    <property type="entry name" value="Ig_V-set"/>
</dbReference>
<dbReference type="GO" id="GO:0071222">
    <property type="term" value="P:cellular response to lipopolysaccharide"/>
    <property type="evidence" value="ECO:0007669"/>
    <property type="project" value="TreeGrafter"/>
</dbReference>
<dbReference type="PROSITE" id="PS50835">
    <property type="entry name" value="IG_LIKE"/>
    <property type="match status" value="1"/>
</dbReference>
<dbReference type="Pfam" id="PF07686">
    <property type="entry name" value="V-set"/>
    <property type="match status" value="1"/>
</dbReference>
<evidence type="ECO:0000256" key="10">
    <source>
        <dbReference type="ARBA" id="ARBA00023319"/>
    </source>
</evidence>
<dbReference type="InterPro" id="IPR003599">
    <property type="entry name" value="Ig_sub"/>
</dbReference>
<evidence type="ECO:0000256" key="9">
    <source>
        <dbReference type="ARBA" id="ARBA00023180"/>
    </source>
</evidence>
<feature type="transmembrane region" description="Helical" evidence="11">
    <location>
        <begin position="149"/>
        <end position="175"/>
    </location>
</feature>
<dbReference type="OrthoDB" id="10012075at2759"/>
<keyword evidence="4" id="KW-0732">Signal</keyword>
<comment type="subcellular location">
    <subcellularLocation>
        <location evidence="1">Cell membrane</location>
        <topology evidence="1">Single-pass type I membrane protein</topology>
    </subcellularLocation>
</comment>
<dbReference type="PANTHER" id="PTHR25466:SF14">
    <property type="entry name" value="BUTYROPHILIN SUBFAMILY 2 MEMBER A2-LIKE-RELATED"/>
    <property type="match status" value="1"/>
</dbReference>
<keyword evidence="8" id="KW-0675">Receptor</keyword>
<evidence type="ECO:0000259" key="12">
    <source>
        <dbReference type="PROSITE" id="PS50835"/>
    </source>
</evidence>
<dbReference type="InterPro" id="IPR007110">
    <property type="entry name" value="Ig-like_dom"/>
</dbReference>
<dbReference type="SMART" id="SM00406">
    <property type="entry name" value="IGv"/>
    <property type="match status" value="1"/>
</dbReference>
<dbReference type="PANTHER" id="PTHR25466">
    <property type="entry name" value="T-LYMPHOCYTE ACTIVATION ANTIGEN"/>
    <property type="match status" value="1"/>
</dbReference>
<organism evidence="13 14">
    <name type="scientific">Clupea harengus</name>
    <name type="common">Atlantic herring</name>
    <dbReference type="NCBI Taxonomy" id="7950"/>
    <lineage>
        <taxon>Eukaryota</taxon>
        <taxon>Metazoa</taxon>
        <taxon>Chordata</taxon>
        <taxon>Craniata</taxon>
        <taxon>Vertebrata</taxon>
        <taxon>Euteleostomi</taxon>
        <taxon>Actinopterygii</taxon>
        <taxon>Neopterygii</taxon>
        <taxon>Teleostei</taxon>
        <taxon>Clupei</taxon>
        <taxon>Clupeiformes</taxon>
        <taxon>Clupeoidei</taxon>
        <taxon>Clupeidae</taxon>
        <taxon>Clupea</taxon>
    </lineage>
</organism>
<evidence type="ECO:0000256" key="1">
    <source>
        <dbReference type="ARBA" id="ARBA00004251"/>
    </source>
</evidence>
<gene>
    <name evidence="14" type="primary">LOC105888980</name>
</gene>
<evidence type="ECO:0000256" key="5">
    <source>
        <dbReference type="ARBA" id="ARBA00022989"/>
    </source>
</evidence>
<evidence type="ECO:0000256" key="6">
    <source>
        <dbReference type="ARBA" id="ARBA00023136"/>
    </source>
</evidence>
<proteinExistence type="predicted"/>
<evidence type="ECO:0000256" key="4">
    <source>
        <dbReference type="ARBA" id="ARBA00022729"/>
    </source>
</evidence>
<dbReference type="FunFam" id="2.60.40.10:FF:000142">
    <property type="entry name" value="V-set domain-containing T-cell activation inhibitor 1"/>
    <property type="match status" value="1"/>
</dbReference>
<dbReference type="GO" id="GO:0006955">
    <property type="term" value="P:immune response"/>
    <property type="evidence" value="ECO:0007669"/>
    <property type="project" value="TreeGrafter"/>
</dbReference>
<protein>
    <submittedName>
        <fullName evidence="14">Butyrophilin-like protein 2</fullName>
    </submittedName>
</protein>
<dbReference type="GeneID" id="105888980"/>
<keyword evidence="2" id="KW-1003">Cell membrane</keyword>
<dbReference type="GO" id="GO:0009897">
    <property type="term" value="C:external side of plasma membrane"/>
    <property type="evidence" value="ECO:0007669"/>
    <property type="project" value="TreeGrafter"/>
</dbReference>
<keyword evidence="13" id="KW-1185">Reference proteome</keyword>
<name>A0A8M1KJ22_CLUHA</name>
<dbReference type="GO" id="GO:0007166">
    <property type="term" value="P:cell surface receptor signaling pathway"/>
    <property type="evidence" value="ECO:0007669"/>
    <property type="project" value="TreeGrafter"/>
</dbReference>
<accession>A0A8M1KJ22</accession>
<reference evidence="14" key="1">
    <citation type="submission" date="2025-08" db="UniProtKB">
        <authorList>
            <consortium name="RefSeq"/>
        </authorList>
    </citation>
    <scope>IDENTIFICATION</scope>
</reference>
<evidence type="ECO:0000256" key="3">
    <source>
        <dbReference type="ARBA" id="ARBA00022692"/>
    </source>
</evidence>
<evidence type="ECO:0000256" key="2">
    <source>
        <dbReference type="ARBA" id="ARBA00022475"/>
    </source>
</evidence>
<dbReference type="RefSeq" id="XP_042563872.1">
    <property type="nucleotide sequence ID" value="XM_042707938.1"/>
</dbReference>
<feature type="transmembrane region" description="Helical" evidence="11">
    <location>
        <begin position="122"/>
        <end position="142"/>
    </location>
</feature>
<dbReference type="SMART" id="SM00409">
    <property type="entry name" value="IG"/>
    <property type="match status" value="1"/>
</dbReference>
<evidence type="ECO:0000313" key="14">
    <source>
        <dbReference type="RefSeq" id="XP_042563872.1"/>
    </source>
</evidence>
<dbReference type="GO" id="GO:0042130">
    <property type="term" value="P:negative regulation of T cell proliferation"/>
    <property type="evidence" value="ECO:0007669"/>
    <property type="project" value="TreeGrafter"/>
</dbReference>
<feature type="domain" description="Ig-like" evidence="12">
    <location>
        <begin position="14"/>
        <end position="117"/>
    </location>
</feature>
<dbReference type="GO" id="GO:0031295">
    <property type="term" value="P:T cell costimulation"/>
    <property type="evidence" value="ECO:0007669"/>
    <property type="project" value="TreeGrafter"/>
</dbReference>
<keyword evidence="10" id="KW-0393">Immunoglobulin domain</keyword>
<dbReference type="KEGG" id="char:105888980"/>
<evidence type="ECO:0000313" key="13">
    <source>
        <dbReference type="Proteomes" id="UP000515152"/>
    </source>
</evidence>